<evidence type="ECO:0000313" key="3">
    <source>
        <dbReference type="WBParaSite" id="TCNE_0001685101-mRNA-1"/>
    </source>
</evidence>
<reference evidence="3" key="1">
    <citation type="submission" date="2016-06" db="UniProtKB">
        <authorList>
            <consortium name="WormBaseParasite"/>
        </authorList>
    </citation>
    <scope>IDENTIFICATION</scope>
</reference>
<protein>
    <submittedName>
        <fullName evidence="3">Calpain catalytic domain-containing protein</fullName>
    </submittedName>
</protein>
<proteinExistence type="predicted"/>
<keyword evidence="2" id="KW-1185">Reference proteome</keyword>
<gene>
    <name evidence="1" type="ORF">TCNE_LOCUS16850</name>
</gene>
<organism evidence="2 3">
    <name type="scientific">Toxocara canis</name>
    <name type="common">Canine roundworm</name>
    <dbReference type="NCBI Taxonomy" id="6265"/>
    <lineage>
        <taxon>Eukaryota</taxon>
        <taxon>Metazoa</taxon>
        <taxon>Ecdysozoa</taxon>
        <taxon>Nematoda</taxon>
        <taxon>Chromadorea</taxon>
        <taxon>Rhabditida</taxon>
        <taxon>Spirurina</taxon>
        <taxon>Ascaridomorpha</taxon>
        <taxon>Ascaridoidea</taxon>
        <taxon>Toxocaridae</taxon>
        <taxon>Toxocara</taxon>
    </lineage>
</organism>
<name>A0A183V7Y0_TOXCA</name>
<dbReference type="EMBL" id="UYWY01023942">
    <property type="protein sequence ID" value="VDM48171.1"/>
    <property type="molecule type" value="Genomic_DNA"/>
</dbReference>
<evidence type="ECO:0000313" key="2">
    <source>
        <dbReference type="Proteomes" id="UP000050794"/>
    </source>
</evidence>
<reference evidence="1 2" key="2">
    <citation type="submission" date="2018-11" db="EMBL/GenBank/DDBJ databases">
        <authorList>
            <consortium name="Pathogen Informatics"/>
        </authorList>
    </citation>
    <scope>NUCLEOTIDE SEQUENCE [LARGE SCALE GENOMIC DNA]</scope>
</reference>
<sequence>MGRGPETNSFEVCGIQALYMAAAEANGKAEVRLVRRNRGRLVAATNGTHWQGHRGGLSELGALRKIFKNASSIAQSTLKTGPDTNASTAQNTAYQTYRLRCL</sequence>
<dbReference type="WBParaSite" id="TCNE_0001685101-mRNA-1">
    <property type="protein sequence ID" value="TCNE_0001685101-mRNA-1"/>
    <property type="gene ID" value="TCNE_0001685101"/>
</dbReference>
<evidence type="ECO:0000313" key="1">
    <source>
        <dbReference type="EMBL" id="VDM48171.1"/>
    </source>
</evidence>
<accession>A0A183V7Y0</accession>
<dbReference type="Proteomes" id="UP000050794">
    <property type="component" value="Unassembled WGS sequence"/>
</dbReference>
<dbReference type="AlphaFoldDB" id="A0A183V7Y0"/>